<dbReference type="Proteomes" id="UP000261540">
    <property type="component" value="Unplaced"/>
</dbReference>
<evidence type="ECO:0000256" key="5">
    <source>
        <dbReference type="ARBA" id="ARBA00023157"/>
    </source>
</evidence>
<evidence type="ECO:0000256" key="2">
    <source>
        <dbReference type="ARBA" id="ARBA00022692"/>
    </source>
</evidence>
<dbReference type="PROSITE" id="PS50261">
    <property type="entry name" value="G_PROTEIN_RECEP_F2_4"/>
    <property type="match status" value="1"/>
</dbReference>
<keyword evidence="2" id="KW-0812">Transmembrane</keyword>
<keyword evidence="3" id="KW-1133">Transmembrane helix</keyword>
<dbReference type="GeneTree" id="ENSGT00940000164851"/>
<keyword evidence="5" id="KW-1015">Disulfide bond</keyword>
<reference evidence="8" key="2">
    <citation type="submission" date="2025-09" db="UniProtKB">
        <authorList>
            <consortium name="Ensembl"/>
        </authorList>
    </citation>
    <scope>IDENTIFICATION</scope>
</reference>
<keyword evidence="9" id="KW-1185">Reference proteome</keyword>
<comment type="subcellular location">
    <subcellularLocation>
        <location evidence="1">Membrane</location>
        <topology evidence="1">Multi-pass membrane protein</topology>
    </subcellularLocation>
</comment>
<dbReference type="InterPro" id="IPR057244">
    <property type="entry name" value="GAIN_B"/>
</dbReference>
<dbReference type="Pfam" id="PF00002">
    <property type="entry name" value="7tm_2"/>
    <property type="match status" value="1"/>
</dbReference>
<dbReference type="PANTHER" id="PTHR12011">
    <property type="entry name" value="ADHESION G-PROTEIN COUPLED RECEPTOR"/>
    <property type="match status" value="1"/>
</dbReference>
<protein>
    <submittedName>
        <fullName evidence="8">Uncharacterized protein</fullName>
    </submittedName>
</protein>
<dbReference type="AlphaFoldDB" id="A0A3B3RF66"/>
<dbReference type="PROSITE" id="PS50221">
    <property type="entry name" value="GAIN_B"/>
    <property type="match status" value="1"/>
</dbReference>
<dbReference type="GO" id="GO:0005886">
    <property type="term" value="C:plasma membrane"/>
    <property type="evidence" value="ECO:0007669"/>
    <property type="project" value="TreeGrafter"/>
</dbReference>
<keyword evidence="4" id="KW-0472">Membrane</keyword>
<evidence type="ECO:0000313" key="8">
    <source>
        <dbReference type="Ensembl" id="ENSPKIP00000017049.1"/>
    </source>
</evidence>
<sequence length="274" mass="30631">DTVEINNTLTCRCTHLTFFAVLMSDPVGISNSDVKKLTYITYIGCGVSTFFLGIAVFMRSKSNKTTKILMNLFVSMFMLNLTFLLNDSITSLNNDPLCKFIAGAIHYFLLSTFTWFAIQGFHLYLQLIKVFNTNIRYYMVKTLVVGWAFPLLVPSVIGGLGKYGNLTINTTDDKCWITDSSVSYIVNIGYYVAVFIFTSVVFVMVVQKIVYLRKANVGQPKRRSVSKDIFTVAALCGLLGITWGFAFFSSGALLIPSYYIFTILNSFQGLCHGS</sequence>
<evidence type="ECO:0000256" key="1">
    <source>
        <dbReference type="ARBA" id="ARBA00004141"/>
    </source>
</evidence>
<evidence type="ECO:0000259" key="7">
    <source>
        <dbReference type="PROSITE" id="PS50261"/>
    </source>
</evidence>
<dbReference type="InterPro" id="IPR017981">
    <property type="entry name" value="GPCR_2-like_7TM"/>
</dbReference>
<evidence type="ECO:0000256" key="3">
    <source>
        <dbReference type="ARBA" id="ARBA00022989"/>
    </source>
</evidence>
<dbReference type="Gene3D" id="1.20.1070.10">
    <property type="entry name" value="Rhodopsin 7-helix transmembrane proteins"/>
    <property type="match status" value="1"/>
</dbReference>
<reference evidence="8" key="1">
    <citation type="submission" date="2025-08" db="UniProtKB">
        <authorList>
            <consortium name="Ensembl"/>
        </authorList>
    </citation>
    <scope>IDENTIFICATION</scope>
</reference>
<feature type="domain" description="G-protein coupled receptors family 2 profile 2" evidence="7">
    <location>
        <begin position="37"/>
        <end position="274"/>
    </location>
</feature>
<organism evidence="8 9">
    <name type="scientific">Paramormyrops kingsleyae</name>
    <dbReference type="NCBI Taxonomy" id="1676925"/>
    <lineage>
        <taxon>Eukaryota</taxon>
        <taxon>Metazoa</taxon>
        <taxon>Chordata</taxon>
        <taxon>Craniata</taxon>
        <taxon>Vertebrata</taxon>
        <taxon>Euteleostomi</taxon>
        <taxon>Actinopterygii</taxon>
        <taxon>Neopterygii</taxon>
        <taxon>Teleostei</taxon>
        <taxon>Osteoglossocephala</taxon>
        <taxon>Osteoglossomorpha</taxon>
        <taxon>Osteoglossiformes</taxon>
        <taxon>Mormyridae</taxon>
        <taxon>Paramormyrops</taxon>
    </lineage>
</organism>
<evidence type="ECO:0000259" key="6">
    <source>
        <dbReference type="PROSITE" id="PS50221"/>
    </source>
</evidence>
<evidence type="ECO:0000256" key="4">
    <source>
        <dbReference type="ARBA" id="ARBA00023136"/>
    </source>
</evidence>
<evidence type="ECO:0000313" key="9">
    <source>
        <dbReference type="Proteomes" id="UP000261540"/>
    </source>
</evidence>
<accession>A0A3B3RF66</accession>
<dbReference type="GO" id="GO:0004930">
    <property type="term" value="F:G protein-coupled receptor activity"/>
    <property type="evidence" value="ECO:0007669"/>
    <property type="project" value="InterPro"/>
</dbReference>
<feature type="domain" description="GAIN-B" evidence="6">
    <location>
        <begin position="1"/>
        <end position="29"/>
    </location>
</feature>
<dbReference type="InterPro" id="IPR000832">
    <property type="entry name" value="GPCR_2_secretin-like"/>
</dbReference>
<dbReference type="GO" id="GO:0007189">
    <property type="term" value="P:adenylate cyclase-activating G protein-coupled receptor signaling pathway"/>
    <property type="evidence" value="ECO:0007669"/>
    <property type="project" value="TreeGrafter"/>
</dbReference>
<dbReference type="Ensembl" id="ENSPKIT00000041554.1">
    <property type="protein sequence ID" value="ENSPKIP00000017049.1"/>
    <property type="gene ID" value="ENSPKIG00000003120.1"/>
</dbReference>
<dbReference type="PANTHER" id="PTHR12011:SF474">
    <property type="entry name" value="ADHESION G PROTEIN-COUPLED RECEPTOR G11-RELATED"/>
    <property type="match status" value="1"/>
</dbReference>
<proteinExistence type="predicted"/>
<dbReference type="GO" id="GO:0007166">
    <property type="term" value="P:cell surface receptor signaling pathway"/>
    <property type="evidence" value="ECO:0007669"/>
    <property type="project" value="InterPro"/>
</dbReference>
<name>A0A3B3RF66_9TELE</name>